<keyword evidence="1" id="KW-0540">Nuclease</keyword>
<evidence type="ECO:0000313" key="5">
    <source>
        <dbReference type="EMBL" id="MDD0814300.1"/>
    </source>
</evidence>
<organism evidence="5 6">
    <name type="scientific">Curvibacter microcysteis</name>
    <dbReference type="NCBI Taxonomy" id="3026419"/>
    <lineage>
        <taxon>Bacteria</taxon>
        <taxon>Pseudomonadati</taxon>
        <taxon>Pseudomonadota</taxon>
        <taxon>Betaproteobacteria</taxon>
        <taxon>Burkholderiales</taxon>
        <taxon>Comamonadaceae</taxon>
        <taxon>Curvibacter</taxon>
    </lineage>
</organism>
<keyword evidence="2" id="KW-0255">Endonuclease</keyword>
<evidence type="ECO:0000256" key="3">
    <source>
        <dbReference type="ARBA" id="ARBA00022801"/>
    </source>
</evidence>
<evidence type="ECO:0000256" key="1">
    <source>
        <dbReference type="ARBA" id="ARBA00022722"/>
    </source>
</evidence>
<evidence type="ECO:0000256" key="2">
    <source>
        <dbReference type="ARBA" id="ARBA00022759"/>
    </source>
</evidence>
<reference evidence="5 6" key="1">
    <citation type="submission" date="2023-02" db="EMBL/GenBank/DDBJ databases">
        <title>Bacterial whole genome sequence for Curvibacter sp. HBC28.</title>
        <authorList>
            <person name="Le V."/>
            <person name="Ko S.-R."/>
            <person name="Ahn C.-Y."/>
            <person name="Oh H.-M."/>
        </authorList>
    </citation>
    <scope>NUCLEOTIDE SEQUENCE [LARGE SCALE GENOMIC DNA]</scope>
    <source>
        <strain evidence="5 6">HBC28</strain>
    </source>
</reference>
<dbReference type="Pfam" id="PF00565">
    <property type="entry name" value="SNase"/>
    <property type="match status" value="1"/>
</dbReference>
<dbReference type="PANTHER" id="PTHR12302:SF3">
    <property type="entry name" value="SERINE_THREONINE-PROTEIN KINASE 31"/>
    <property type="match status" value="1"/>
</dbReference>
<accession>A0ABT5MD42</accession>
<comment type="caution">
    <text evidence="5">The sequence shown here is derived from an EMBL/GenBank/DDBJ whole genome shotgun (WGS) entry which is preliminary data.</text>
</comment>
<proteinExistence type="predicted"/>
<dbReference type="Gene3D" id="2.40.50.90">
    <property type="match status" value="1"/>
</dbReference>
<dbReference type="PROSITE" id="PS50830">
    <property type="entry name" value="TNASE_3"/>
    <property type="match status" value="1"/>
</dbReference>
<dbReference type="Proteomes" id="UP001528672">
    <property type="component" value="Unassembled WGS sequence"/>
</dbReference>
<protein>
    <submittedName>
        <fullName evidence="5">Thermonuclease family protein</fullName>
    </submittedName>
</protein>
<dbReference type="RefSeq" id="WP_273925920.1">
    <property type="nucleotide sequence ID" value="NZ_JAQSIO010000002.1"/>
</dbReference>
<evidence type="ECO:0000313" key="6">
    <source>
        <dbReference type="Proteomes" id="UP001528672"/>
    </source>
</evidence>
<sequence>MISEAFVCLVVAISDGDTIKARCGEPGAYQEVKVRLAEIDAPEKRQAYGEASKRTLAALCAGVQAKITPETTDRYGRTVAHVECRGQDANTEQVRAGMAWVYDRYAKNQWLYTVQDAARLAGRGLWSEKAPIAPWEFRHPKR</sequence>
<dbReference type="EMBL" id="JAQSIO010000002">
    <property type="protein sequence ID" value="MDD0814300.1"/>
    <property type="molecule type" value="Genomic_DNA"/>
</dbReference>
<dbReference type="SMART" id="SM00318">
    <property type="entry name" value="SNc"/>
    <property type="match status" value="1"/>
</dbReference>
<feature type="domain" description="TNase-like" evidence="4">
    <location>
        <begin position="4"/>
        <end position="128"/>
    </location>
</feature>
<dbReference type="InterPro" id="IPR016071">
    <property type="entry name" value="Staphylococal_nuclease_OB-fold"/>
</dbReference>
<name>A0ABT5MD42_9BURK</name>
<dbReference type="PANTHER" id="PTHR12302">
    <property type="entry name" value="EBNA2 BINDING PROTEIN P100"/>
    <property type="match status" value="1"/>
</dbReference>
<keyword evidence="6" id="KW-1185">Reference proteome</keyword>
<gene>
    <name evidence="5" type="ORF">PSQ39_06620</name>
</gene>
<dbReference type="InterPro" id="IPR035437">
    <property type="entry name" value="SNase_OB-fold_sf"/>
</dbReference>
<keyword evidence="3" id="KW-0378">Hydrolase</keyword>
<evidence type="ECO:0000259" key="4">
    <source>
        <dbReference type="PROSITE" id="PS50830"/>
    </source>
</evidence>
<dbReference type="SUPFAM" id="SSF50199">
    <property type="entry name" value="Staphylococcal nuclease"/>
    <property type="match status" value="1"/>
</dbReference>